<name>A0A979GQH4_CHIPD</name>
<dbReference type="Gene3D" id="3.40.50.1820">
    <property type="entry name" value="alpha/beta hydrolase"/>
    <property type="match status" value="1"/>
</dbReference>
<dbReference type="Proteomes" id="UP000002215">
    <property type="component" value="Chromosome"/>
</dbReference>
<organism evidence="3 4">
    <name type="scientific">Chitinophaga pinensis (strain ATCC 43595 / DSM 2588 / LMG 13176 / NBRC 15968 / NCIMB 11800 / UQM 2034)</name>
    <dbReference type="NCBI Taxonomy" id="485918"/>
    <lineage>
        <taxon>Bacteria</taxon>
        <taxon>Pseudomonadati</taxon>
        <taxon>Bacteroidota</taxon>
        <taxon>Chitinophagia</taxon>
        <taxon>Chitinophagales</taxon>
        <taxon>Chitinophagaceae</taxon>
        <taxon>Chitinophaga</taxon>
    </lineage>
</organism>
<dbReference type="PANTHER" id="PTHR42776:SF4">
    <property type="entry name" value="ACYLAMINO-ACID-RELEASING ENZYME"/>
    <property type="match status" value="1"/>
</dbReference>
<reference evidence="4" key="1">
    <citation type="submission" date="2009-08" db="EMBL/GenBank/DDBJ databases">
        <title>The complete genome of Chitinophaga pinensis DSM 2588.</title>
        <authorList>
            <consortium name="US DOE Joint Genome Institute (JGI-PGF)"/>
            <person name="Lucas S."/>
            <person name="Copeland A."/>
            <person name="Lapidus A."/>
            <person name="Glavina del Rio T."/>
            <person name="Dalin E."/>
            <person name="Tice H."/>
            <person name="Bruce D."/>
            <person name="Goodwin L."/>
            <person name="Pitluck S."/>
            <person name="Kyrpides N."/>
            <person name="Mavromatis K."/>
            <person name="Ivanova N."/>
            <person name="Mikhailova N."/>
            <person name="Sims D."/>
            <person name="Meinche L."/>
            <person name="Brettin T."/>
            <person name="Detter J.C."/>
            <person name="Han C."/>
            <person name="Larimer F."/>
            <person name="Land M."/>
            <person name="Hauser L."/>
            <person name="Markowitz V."/>
            <person name="Cheng J.-F."/>
            <person name="Hugenholtz P."/>
            <person name="Woyke T."/>
            <person name="Wu D."/>
            <person name="Spring S."/>
            <person name="Klenk H.-P."/>
            <person name="Eisen J.A."/>
        </authorList>
    </citation>
    <scope>NUCLEOTIDE SEQUENCE [LARGE SCALE GENOMIC DNA]</scope>
    <source>
        <strain evidence="4">ATCC 43595 / DSM 2588 / LMG 13176 / NBRC 15968 / NCIMB 11800 / UQM 2034</strain>
    </source>
</reference>
<evidence type="ECO:0000259" key="2">
    <source>
        <dbReference type="Pfam" id="PF00326"/>
    </source>
</evidence>
<evidence type="ECO:0000313" key="3">
    <source>
        <dbReference type="EMBL" id="ACU57636.1"/>
    </source>
</evidence>
<dbReference type="GO" id="GO:0006508">
    <property type="term" value="P:proteolysis"/>
    <property type="evidence" value="ECO:0007669"/>
    <property type="project" value="InterPro"/>
</dbReference>
<accession>A0A979GQH4</accession>
<dbReference type="AlphaFoldDB" id="A0A979GQH4"/>
<dbReference type="EMBL" id="CP001699">
    <property type="protein sequence ID" value="ACU57636.1"/>
    <property type="molecule type" value="Genomic_DNA"/>
</dbReference>
<reference evidence="3 4" key="2">
    <citation type="journal article" date="2010" name="Stand. Genomic Sci.">
        <title>Complete genome sequence of Chitinophaga pinensis type strain (UQM 2034).</title>
        <authorList>
            <person name="Glavina Del Rio T."/>
            <person name="Abt B."/>
            <person name="Spring S."/>
            <person name="Lapidus A."/>
            <person name="Nolan M."/>
            <person name="Tice H."/>
            <person name="Copeland A."/>
            <person name="Cheng J.F."/>
            <person name="Chen F."/>
            <person name="Bruce D."/>
            <person name="Goodwin L."/>
            <person name="Pitluck S."/>
            <person name="Ivanova N."/>
            <person name="Mavromatis K."/>
            <person name="Mikhailova N."/>
            <person name="Pati A."/>
            <person name="Chen A."/>
            <person name="Palaniappan K."/>
            <person name="Land M."/>
            <person name="Hauser L."/>
            <person name="Chang Y.J."/>
            <person name="Jeffries C.D."/>
            <person name="Chain P."/>
            <person name="Saunders E."/>
            <person name="Detter J.C."/>
            <person name="Brettin T."/>
            <person name="Rohde M."/>
            <person name="Goker M."/>
            <person name="Bristow J."/>
            <person name="Eisen J.A."/>
            <person name="Markowitz V."/>
            <person name="Hugenholtz P."/>
            <person name="Kyrpides N.C."/>
            <person name="Klenk H.P."/>
            <person name="Lucas S."/>
        </authorList>
    </citation>
    <scope>NUCLEOTIDE SEQUENCE [LARGE SCALE GENOMIC DNA]</scope>
    <source>
        <strain evidence="4">ATCC 43595 / DSM 2588 / LMG 13176 / NBRC 15968 / NCIMB 11800 / UQM 2034</strain>
    </source>
</reference>
<dbReference type="SUPFAM" id="SSF53474">
    <property type="entry name" value="alpha/beta-Hydrolases"/>
    <property type="match status" value="1"/>
</dbReference>
<dbReference type="InterPro" id="IPR029058">
    <property type="entry name" value="AB_hydrolase_fold"/>
</dbReference>
<feature type="domain" description="Peptidase S9 prolyl oligopeptidase catalytic" evidence="2">
    <location>
        <begin position="696"/>
        <end position="872"/>
    </location>
</feature>
<protein>
    <submittedName>
        <fullName evidence="3">Peptidase S9 prolyl oligopeptidase active site domain protein</fullName>
    </submittedName>
</protein>
<dbReference type="OrthoDB" id="9812921at2"/>
<keyword evidence="1" id="KW-0378">Hydrolase</keyword>
<sequence length="880" mass="100760">MRRILPLTTVFVIILLLLEGIEVVAQSKVINESTYQSWPILGSSAINGNGRYVSYFVKNYFSPESNLHISSSDGKKRIQINNCHWAEFISGNRIVFLQNDQNLSFVDLKEFKLIKKISRVGDMKIIGNTLNKFLLYRLQGSDSICLFSLLDGRVTWFGGIDSYDVSKDEKFLLLKTKSQLSREGSEITYFNVNSKNEKKIRIAGNVISMAIQSDDKGMAFVSEEFAGYGRKLWFYNVAQDHLQLLLDSVATKNFFSYECSISGNSITFSDIGDKIFFNIDRKGSSKQERRSGEVIVWSYKDKILESQKIWLGYGLEKESIYCVFNLKTKTFLKLDESADIINVKGMFNRYAVVLPNKATLWFQNIESPDSLFIIDTDSAYGSKEYLPASIYSDPILSPDERFVVWFDKKTLKYYSYDIRNHKIHNIDKSIPTLLYDQDAAKIRRIGTWGIAGWIPEEKSILVYDQFDIWKLSLEDSQSAVNITEGEGRKNRITLTIKGRNYLDTFSRKQNLIIIGYNRENKDGGYWKLQLGKKFRLAPDHLNPFSVSSRTPYGIYYSASGDVISARNADMHIVVRESAAESSNIYITSDFKSYTKLSNVNPEKEYKWMTSELVEWKAFDGRICQGLLYRPSDFDSTKRYPLILNYYEKRSDELHKFIIPDYSKDNLNIPSFVDAGFLIFVPDIYSTPGFNGEGTYNCIESATKFLSTFSYVDSNKIALQGHSYGGWQTNYMVTHSNRYAAACEAAGVADQISGYGQLAYNFGGDRQMFYELNSQGSPYGLGITPWTKPDLYIKNSPIFNVGNIVTPLLMMHNRDDEAVPFSQAVEFFLALRRASKKVWLLQYVGEYSHQVTGPAAKDYHTKMLQFFEHYLKGESCPSWMQ</sequence>
<dbReference type="GO" id="GO:0004252">
    <property type="term" value="F:serine-type endopeptidase activity"/>
    <property type="evidence" value="ECO:0007669"/>
    <property type="project" value="TreeGrafter"/>
</dbReference>
<evidence type="ECO:0000313" key="4">
    <source>
        <dbReference type="Proteomes" id="UP000002215"/>
    </source>
</evidence>
<dbReference type="SUPFAM" id="SSF82171">
    <property type="entry name" value="DPP6 N-terminal domain-like"/>
    <property type="match status" value="1"/>
</dbReference>
<gene>
    <name evidence="3" type="ordered locus">Cpin_0133</name>
</gene>
<dbReference type="RefSeq" id="WP_012787812.1">
    <property type="nucleotide sequence ID" value="NC_013132.1"/>
</dbReference>
<dbReference type="InterPro" id="IPR001375">
    <property type="entry name" value="Peptidase_S9_cat"/>
</dbReference>
<dbReference type="PANTHER" id="PTHR42776">
    <property type="entry name" value="SERINE PEPTIDASE S9 FAMILY MEMBER"/>
    <property type="match status" value="1"/>
</dbReference>
<evidence type="ECO:0000256" key="1">
    <source>
        <dbReference type="ARBA" id="ARBA00022801"/>
    </source>
</evidence>
<dbReference type="Pfam" id="PF00326">
    <property type="entry name" value="Peptidase_S9"/>
    <property type="match status" value="1"/>
</dbReference>
<dbReference type="KEGG" id="cpi:Cpin_0133"/>
<proteinExistence type="predicted"/>